<keyword evidence="8" id="KW-0539">Nucleus</keyword>
<keyword evidence="7" id="KW-0804">Transcription</keyword>
<dbReference type="PROSITE" id="PS50808">
    <property type="entry name" value="ZF_BED"/>
    <property type="match status" value="1"/>
</dbReference>
<evidence type="ECO:0000256" key="5">
    <source>
        <dbReference type="ARBA" id="ARBA00023015"/>
    </source>
</evidence>
<dbReference type="SUPFAM" id="SSF57667">
    <property type="entry name" value="beta-beta-alpha zinc fingers"/>
    <property type="match status" value="1"/>
</dbReference>
<accession>A0A1A8AM29</accession>
<evidence type="ECO:0000256" key="2">
    <source>
        <dbReference type="ARBA" id="ARBA00022723"/>
    </source>
</evidence>
<evidence type="ECO:0000256" key="10">
    <source>
        <dbReference type="SAM" id="MobiDB-lite"/>
    </source>
</evidence>
<dbReference type="InterPro" id="IPR012337">
    <property type="entry name" value="RNaseH-like_sf"/>
</dbReference>
<organism evidence="12">
    <name type="scientific">Nothobranchius furzeri</name>
    <name type="common">Turquoise killifish</name>
    <dbReference type="NCBI Taxonomy" id="105023"/>
    <lineage>
        <taxon>Eukaryota</taxon>
        <taxon>Metazoa</taxon>
        <taxon>Chordata</taxon>
        <taxon>Craniata</taxon>
        <taxon>Vertebrata</taxon>
        <taxon>Euteleostomi</taxon>
        <taxon>Actinopterygii</taxon>
        <taxon>Neopterygii</taxon>
        <taxon>Teleostei</taxon>
        <taxon>Neoteleostei</taxon>
        <taxon>Acanthomorphata</taxon>
        <taxon>Ovalentaria</taxon>
        <taxon>Atherinomorphae</taxon>
        <taxon>Cyprinodontiformes</taxon>
        <taxon>Nothobranchiidae</taxon>
        <taxon>Nothobranchius</taxon>
    </lineage>
</organism>
<evidence type="ECO:0000259" key="11">
    <source>
        <dbReference type="PROSITE" id="PS50808"/>
    </source>
</evidence>
<dbReference type="InterPro" id="IPR003656">
    <property type="entry name" value="Znf_BED"/>
</dbReference>
<dbReference type="GO" id="GO:0003677">
    <property type="term" value="F:DNA binding"/>
    <property type="evidence" value="ECO:0007669"/>
    <property type="project" value="UniProtKB-KW"/>
</dbReference>
<evidence type="ECO:0000256" key="1">
    <source>
        <dbReference type="ARBA" id="ARBA00004123"/>
    </source>
</evidence>
<dbReference type="SUPFAM" id="SSF53098">
    <property type="entry name" value="Ribonuclease H-like"/>
    <property type="match status" value="1"/>
</dbReference>
<dbReference type="AlphaFoldDB" id="A0A1A8AM29"/>
<protein>
    <recommendedName>
        <fullName evidence="11">BED-type domain-containing protein</fullName>
    </recommendedName>
</protein>
<feature type="region of interest" description="Disordered" evidence="10">
    <location>
        <begin position="483"/>
        <end position="511"/>
    </location>
</feature>
<dbReference type="SMART" id="SM00614">
    <property type="entry name" value="ZnF_BED"/>
    <property type="match status" value="1"/>
</dbReference>
<comment type="subcellular location">
    <subcellularLocation>
        <location evidence="1">Nucleus</location>
    </subcellularLocation>
</comment>
<dbReference type="EMBL" id="HADY01017248">
    <property type="protein sequence ID" value="SBP55733.1"/>
    <property type="molecule type" value="Transcribed_RNA"/>
</dbReference>
<evidence type="ECO:0000256" key="3">
    <source>
        <dbReference type="ARBA" id="ARBA00022771"/>
    </source>
</evidence>
<dbReference type="PANTHER" id="PTHR46481">
    <property type="entry name" value="ZINC FINGER BED DOMAIN-CONTAINING PROTEIN 4"/>
    <property type="match status" value="1"/>
</dbReference>
<gene>
    <name evidence="12" type="primary">CR293521.1</name>
</gene>
<evidence type="ECO:0000256" key="4">
    <source>
        <dbReference type="ARBA" id="ARBA00022833"/>
    </source>
</evidence>
<dbReference type="Pfam" id="PF05699">
    <property type="entry name" value="Dimer_Tnp_hAT"/>
    <property type="match status" value="1"/>
</dbReference>
<sequence length="616" mass="69427">MSDSSRKRSQIWTHFSIINSSRAECNVCRVKISYRAGSTNNLHRHMKTVHPSVLLEEIRQARQPANEGASVSTATVAAAVSTASCNAPPQPPRPTQSSMSQFLQKAMTPARQNAIDEELGKMVARDFQPFSIVDDRGFRSYTHALNPMYAVPSRKTLSQKIIPGLYDRERALLQERVNNSTAVCLTTDCWTSRTTTSYMSVTCHFVENYKMVSCLLDCFEFSARHTSENLAEELLKVAKEWGVENKVVCCVSDNAANITKAIQFLKWTHRPCLAHTINLFVRGALKAMKPTVDKVKAIVEFFHRSTTATETLKSTQRQMGMPELKLKQDCVTRWNSTFYMLKRILESKDAVISTLAVINAPVNQLSQEEWDVLQEACTILEPFEQVTVEISADSYVTASKVLILCKGLQRVTAEHQTRVTTGNVKELVDTLCGSMDRTFHRMEYNTVLSETTILDPRFKNLAFSDNRAVDEALQRITAAAARASQSTGLQGDQEGEEAAEHEQEEPQASTVWRFFEERATGDTTRRNPSADAILEVRSYLEQPLFQRGADPLSWWETKGLGYPRLTHVMAWRLCTVATSVPSERIFSKAGQIITERRNKFSPSKLRHLVFLNANLH</sequence>
<evidence type="ECO:0000256" key="8">
    <source>
        <dbReference type="ARBA" id="ARBA00023242"/>
    </source>
</evidence>
<dbReference type="GO" id="GO:0009791">
    <property type="term" value="P:post-embryonic development"/>
    <property type="evidence" value="ECO:0007669"/>
    <property type="project" value="UniProtKB-ARBA"/>
</dbReference>
<dbReference type="GO" id="GO:0005634">
    <property type="term" value="C:nucleus"/>
    <property type="evidence" value="ECO:0007669"/>
    <property type="project" value="UniProtKB-SubCell"/>
</dbReference>
<dbReference type="PANTHER" id="PTHR46481:SF10">
    <property type="entry name" value="ZINC FINGER BED DOMAIN-CONTAINING PROTEIN 39"/>
    <property type="match status" value="1"/>
</dbReference>
<evidence type="ECO:0000256" key="7">
    <source>
        <dbReference type="ARBA" id="ARBA00023163"/>
    </source>
</evidence>
<evidence type="ECO:0000313" key="12">
    <source>
        <dbReference type="EMBL" id="SBP55733.1"/>
    </source>
</evidence>
<keyword evidence="6" id="KW-0238">DNA-binding</keyword>
<evidence type="ECO:0000256" key="6">
    <source>
        <dbReference type="ARBA" id="ARBA00023125"/>
    </source>
</evidence>
<dbReference type="GO" id="GO:0008270">
    <property type="term" value="F:zinc ion binding"/>
    <property type="evidence" value="ECO:0007669"/>
    <property type="project" value="UniProtKB-KW"/>
</dbReference>
<feature type="compositionally biased region" description="Acidic residues" evidence="10">
    <location>
        <begin position="493"/>
        <end position="505"/>
    </location>
</feature>
<feature type="domain" description="BED-type" evidence="11">
    <location>
        <begin position="6"/>
        <end position="57"/>
    </location>
</feature>
<feature type="region of interest" description="Disordered" evidence="10">
    <location>
        <begin position="82"/>
        <end position="107"/>
    </location>
</feature>
<reference evidence="12" key="2">
    <citation type="submission" date="2016-06" db="EMBL/GenBank/DDBJ databases">
        <title>The genome of a short-lived fish provides insights into sex chromosome evolution and the genetic control of aging.</title>
        <authorList>
            <person name="Reichwald K."/>
            <person name="Felder M."/>
            <person name="Petzold A."/>
            <person name="Koch P."/>
            <person name="Groth M."/>
            <person name="Platzer M."/>
        </authorList>
    </citation>
    <scope>NUCLEOTIDE SEQUENCE</scope>
    <source>
        <tissue evidence="12">Brain</tissue>
    </source>
</reference>
<keyword evidence="4" id="KW-0862">Zinc</keyword>
<reference evidence="12" key="1">
    <citation type="submission" date="2016-05" db="EMBL/GenBank/DDBJ databases">
        <authorList>
            <person name="Lavstsen T."/>
            <person name="Jespersen J.S."/>
        </authorList>
    </citation>
    <scope>NUCLEOTIDE SEQUENCE</scope>
    <source>
        <tissue evidence="12">Brain</tissue>
    </source>
</reference>
<keyword evidence="3 9" id="KW-0863">Zinc-finger</keyword>
<dbReference type="InterPro" id="IPR052035">
    <property type="entry name" value="ZnF_BED_domain_contain"/>
</dbReference>
<keyword evidence="5" id="KW-0805">Transcription regulation</keyword>
<dbReference type="Pfam" id="PF02892">
    <property type="entry name" value="zf-BED"/>
    <property type="match status" value="1"/>
</dbReference>
<name>A0A1A8AM29_NOTFU</name>
<dbReference type="GO" id="GO:0046983">
    <property type="term" value="F:protein dimerization activity"/>
    <property type="evidence" value="ECO:0007669"/>
    <property type="project" value="InterPro"/>
</dbReference>
<dbReference type="InterPro" id="IPR036236">
    <property type="entry name" value="Znf_C2H2_sf"/>
</dbReference>
<keyword evidence="2" id="KW-0479">Metal-binding</keyword>
<dbReference type="SUPFAM" id="SSF140996">
    <property type="entry name" value="Hermes dimerisation domain"/>
    <property type="match status" value="1"/>
</dbReference>
<dbReference type="InterPro" id="IPR008906">
    <property type="entry name" value="HATC_C_dom"/>
</dbReference>
<evidence type="ECO:0000256" key="9">
    <source>
        <dbReference type="PROSITE-ProRule" id="PRU00027"/>
    </source>
</evidence>
<proteinExistence type="predicted"/>